<proteinExistence type="predicted"/>
<organism evidence="1 2">
    <name type="scientific">Linderina macrospora</name>
    <dbReference type="NCBI Taxonomy" id="4868"/>
    <lineage>
        <taxon>Eukaryota</taxon>
        <taxon>Fungi</taxon>
        <taxon>Fungi incertae sedis</taxon>
        <taxon>Zoopagomycota</taxon>
        <taxon>Kickxellomycotina</taxon>
        <taxon>Kickxellomycetes</taxon>
        <taxon>Kickxellales</taxon>
        <taxon>Kickxellaceae</taxon>
        <taxon>Linderina</taxon>
    </lineage>
</organism>
<dbReference type="Proteomes" id="UP001150603">
    <property type="component" value="Unassembled WGS sequence"/>
</dbReference>
<protein>
    <submittedName>
        <fullName evidence="1">Uncharacterized protein</fullName>
    </submittedName>
</protein>
<evidence type="ECO:0000313" key="1">
    <source>
        <dbReference type="EMBL" id="KAJ1944359.1"/>
    </source>
</evidence>
<accession>A0ACC1JAW4</accession>
<comment type="caution">
    <text evidence="1">The sequence shown here is derived from an EMBL/GenBank/DDBJ whole genome shotgun (WGS) entry which is preliminary data.</text>
</comment>
<sequence length="894" mass="95791">MPPTLSDFDKRPRSWSAQEMDFVHRLRPQSSALSAKDDYSSIIRHSTSIGLGRPVSQPSSPSIAESRAPSVRARTFTARSRPATPVVEALTERTPRGEIIRSTTATVPAGTRAIRRNRNNKALEVMRPLVASKVEEDVQSVATTVTGSERRVSVGSDTSIGGLAKPVVSIESPEPVKAGEQNASLLWAALSRLTIRRVKAESAVDRLKDIEAGQAKLEDTVKGDNNPACEGDADSGETGGDISTTQIKNTVSSDRSQPEPDLSLPESSKERPSSTTYWGLGWWTSPSAATAELAAPAEAPSDPAATDDSATAGDSQPPSEGENVLKSCDQRQSVDISESAPVTVESNSANPAAQPTEDSLPPPEQPEPEQPKPASSWWWPLLGSRSADTAALAASEVLPTTADTALAEQNPVTSPSDPGEGVPMAVVDNELTQGGSSGARADESEDKAPESKAGDAAVSGHNLQQQQNMLLPTLEFTDIQSSPPPEHQPPSPSKRKSTDPASLADTPLSKRLRIFGRTLYDSAYEIAPEWARTFVDGQKLADTAGQHHGPLPDDRQVAPTAAEINAAMGAGARTMGRIAVIGIHGWFPTKMLQMVAGEPTGKSEKFCVMMRDALHAYLSDNHGVEIGDADVSLFPLVGEGRIEDRVDLLLSQIVDPGPVPEEIREALEGSDDSSGGSSGKQDTTKSNKNKKKKAKRLEVDPSLVAAESLMPERTERATVLGAADTVFVVTHSQGTPVSALLLERLMELGLVNTQRQRVCMLAMAGISHGPMPYLRDNVVIRYIESEAARELFELMDPSSPLSQRYVAALSTILHKGVRLVSVGSWVDEVVPLYSGILQGVSHPNVYRAVYIDAPHYLDDFLTNLIVFGLRLRNMGLYDHDLLIHLSEVVAGSLW</sequence>
<name>A0ACC1JAW4_9FUNG</name>
<reference evidence="1" key="1">
    <citation type="submission" date="2022-07" db="EMBL/GenBank/DDBJ databases">
        <title>Phylogenomic reconstructions and comparative analyses of Kickxellomycotina fungi.</title>
        <authorList>
            <person name="Reynolds N.K."/>
            <person name="Stajich J.E."/>
            <person name="Barry K."/>
            <person name="Grigoriev I.V."/>
            <person name="Crous P."/>
            <person name="Smith M.E."/>
        </authorList>
    </citation>
    <scope>NUCLEOTIDE SEQUENCE</scope>
    <source>
        <strain evidence="1">NRRL 5244</strain>
    </source>
</reference>
<gene>
    <name evidence="1" type="ORF">FBU59_002620</name>
</gene>
<keyword evidence="2" id="KW-1185">Reference proteome</keyword>
<dbReference type="EMBL" id="JANBPW010001477">
    <property type="protein sequence ID" value="KAJ1944359.1"/>
    <property type="molecule type" value="Genomic_DNA"/>
</dbReference>
<evidence type="ECO:0000313" key="2">
    <source>
        <dbReference type="Proteomes" id="UP001150603"/>
    </source>
</evidence>
<feature type="non-terminal residue" evidence="1">
    <location>
        <position position="894"/>
    </location>
</feature>